<protein>
    <recommendedName>
        <fullName evidence="2">BTB domain-containing protein</fullName>
    </recommendedName>
</protein>
<dbReference type="Gene3D" id="3.30.710.10">
    <property type="entry name" value="Potassium Channel Kv1.1, Chain A"/>
    <property type="match status" value="1"/>
</dbReference>
<dbReference type="InterPro" id="IPR011333">
    <property type="entry name" value="SKP1/BTB/POZ_sf"/>
</dbReference>
<keyword evidence="1" id="KW-0812">Transmembrane</keyword>
<comment type="caution">
    <text evidence="3">The sequence shown here is derived from an EMBL/GenBank/DDBJ whole genome shotgun (WGS) entry which is preliminary data.</text>
</comment>
<reference evidence="3" key="1">
    <citation type="submission" date="2022-08" db="EMBL/GenBank/DDBJ databases">
        <title>Novel sulphate-reducing endosymbionts in the free-living metamonad Anaeramoeba.</title>
        <authorList>
            <person name="Jerlstrom-Hultqvist J."/>
            <person name="Cepicka I."/>
            <person name="Gallot-Lavallee L."/>
            <person name="Salas-Leiva D."/>
            <person name="Curtis B.A."/>
            <person name="Zahonova K."/>
            <person name="Pipaliya S."/>
            <person name="Dacks J."/>
            <person name="Roger A.J."/>
        </authorList>
    </citation>
    <scope>NUCLEOTIDE SEQUENCE</scope>
    <source>
        <strain evidence="3">Busselton2</strain>
    </source>
</reference>
<keyword evidence="1" id="KW-0472">Membrane</keyword>
<evidence type="ECO:0000259" key="2">
    <source>
        <dbReference type="PROSITE" id="PS50097"/>
    </source>
</evidence>
<feature type="transmembrane region" description="Helical" evidence="1">
    <location>
        <begin position="106"/>
        <end position="125"/>
    </location>
</feature>
<dbReference type="SUPFAM" id="SSF54695">
    <property type="entry name" value="POZ domain"/>
    <property type="match status" value="1"/>
</dbReference>
<sequence>MWLNSNSEISLKRMVKEWIDFYCIPLGEEFNIFRNSTNPFKHSRHMCEFTQKLTGKKYEYNHNPVDENDHIKNLQKLFSFLKLNYKLDFLKEGLGAILYNSKDKRILIYFIKVFMIIPILNVNYYDKKGEAALLYWAKKKASKSNHYYLSSDDDYQKHIIIHSLIDYYFPMYLDEKFKKQLNKMGKQLIIKNLFQVRLKSLYTLSLNNSLPKAFLDIQFFTTALEFYNLINTTKTINDDFLLLFSSKKFTDSELFGYKIHQKFVEFRLNCNLIEIEKQCKNSGEREKLKLLKWVYGERFQDLDNFTLLEKLGINWPEKKTLGKDLKKMFEDDISKDFSIIIDSQLIKTHKILLQARSGLYRSLFLTVKDELTQVNDYKGHTVDGFKLLLRFLYTDKLDKQNNNSRLLLELKDAVDYYQLNINSRLEFYMK</sequence>
<proteinExistence type="predicted"/>
<dbReference type="Pfam" id="PF00651">
    <property type="entry name" value="BTB"/>
    <property type="match status" value="1"/>
</dbReference>
<dbReference type="PROSITE" id="PS50097">
    <property type="entry name" value="BTB"/>
    <property type="match status" value="1"/>
</dbReference>
<name>A0AAV7ZR15_9EUKA</name>
<dbReference type="CDD" id="cd18186">
    <property type="entry name" value="BTB_POZ_ZBTB_KLHL-like"/>
    <property type="match status" value="1"/>
</dbReference>
<evidence type="ECO:0000256" key="1">
    <source>
        <dbReference type="SAM" id="Phobius"/>
    </source>
</evidence>
<dbReference type="InterPro" id="IPR000210">
    <property type="entry name" value="BTB/POZ_dom"/>
</dbReference>
<evidence type="ECO:0000313" key="3">
    <source>
        <dbReference type="EMBL" id="KAJ3444374.1"/>
    </source>
</evidence>
<evidence type="ECO:0000313" key="4">
    <source>
        <dbReference type="Proteomes" id="UP001146793"/>
    </source>
</evidence>
<accession>A0AAV7ZR15</accession>
<dbReference type="Proteomes" id="UP001146793">
    <property type="component" value="Unassembled WGS sequence"/>
</dbReference>
<dbReference type="AlphaFoldDB" id="A0AAV7ZR15"/>
<gene>
    <name evidence="3" type="ORF">M0812_10227</name>
</gene>
<feature type="domain" description="BTB" evidence="2">
    <location>
        <begin position="335"/>
        <end position="401"/>
    </location>
</feature>
<dbReference type="EMBL" id="JANTQA010000023">
    <property type="protein sequence ID" value="KAJ3444374.1"/>
    <property type="molecule type" value="Genomic_DNA"/>
</dbReference>
<organism evidence="3 4">
    <name type="scientific">Anaeramoeba flamelloides</name>
    <dbReference type="NCBI Taxonomy" id="1746091"/>
    <lineage>
        <taxon>Eukaryota</taxon>
        <taxon>Metamonada</taxon>
        <taxon>Anaeramoebidae</taxon>
        <taxon>Anaeramoeba</taxon>
    </lineage>
</organism>
<keyword evidence="1" id="KW-1133">Transmembrane helix</keyword>